<reference evidence="2 3" key="1">
    <citation type="submission" date="2021-06" db="EMBL/GenBank/DDBJ databases">
        <authorList>
            <person name="Palmer J.M."/>
        </authorList>
    </citation>
    <scope>NUCLEOTIDE SEQUENCE [LARGE SCALE GENOMIC DNA]</scope>
    <source>
        <strain evidence="2 3">AS_MEX2019</strain>
        <tissue evidence="2">Muscle</tissue>
    </source>
</reference>
<comment type="caution">
    <text evidence="2">The sequence shown here is derived from an EMBL/GenBank/DDBJ whole genome shotgun (WGS) entry which is preliminary data.</text>
</comment>
<proteinExistence type="predicted"/>
<dbReference type="EMBL" id="JAHRIP010012061">
    <property type="protein sequence ID" value="MEQ2284892.1"/>
    <property type="molecule type" value="Genomic_DNA"/>
</dbReference>
<dbReference type="Proteomes" id="UP001469553">
    <property type="component" value="Unassembled WGS sequence"/>
</dbReference>
<protein>
    <submittedName>
        <fullName evidence="2">Uncharacterized protein</fullName>
    </submittedName>
</protein>
<organism evidence="2 3">
    <name type="scientific">Ameca splendens</name>
    <dbReference type="NCBI Taxonomy" id="208324"/>
    <lineage>
        <taxon>Eukaryota</taxon>
        <taxon>Metazoa</taxon>
        <taxon>Chordata</taxon>
        <taxon>Craniata</taxon>
        <taxon>Vertebrata</taxon>
        <taxon>Euteleostomi</taxon>
        <taxon>Actinopterygii</taxon>
        <taxon>Neopterygii</taxon>
        <taxon>Teleostei</taxon>
        <taxon>Neoteleostei</taxon>
        <taxon>Acanthomorphata</taxon>
        <taxon>Ovalentaria</taxon>
        <taxon>Atherinomorphae</taxon>
        <taxon>Cyprinodontiformes</taxon>
        <taxon>Goodeidae</taxon>
        <taxon>Ameca</taxon>
    </lineage>
</organism>
<gene>
    <name evidence="2" type="ORF">AMECASPLE_026223</name>
</gene>
<name>A0ABV0XTS1_9TELE</name>
<evidence type="ECO:0000256" key="1">
    <source>
        <dbReference type="SAM" id="MobiDB-lite"/>
    </source>
</evidence>
<evidence type="ECO:0000313" key="3">
    <source>
        <dbReference type="Proteomes" id="UP001469553"/>
    </source>
</evidence>
<evidence type="ECO:0000313" key="2">
    <source>
        <dbReference type="EMBL" id="MEQ2284892.1"/>
    </source>
</evidence>
<sequence length="103" mass="12297">MWEEVPSENPHARGEHANSMQKDPSRELNQDLLAVMQHCYQLRHRAAQKTFKYFYLVFISTKFNYHLNWQITTFTHAEVCTATVGWKIENLDDPEEDENIIWI</sequence>
<feature type="region of interest" description="Disordered" evidence="1">
    <location>
        <begin position="1"/>
        <end position="24"/>
    </location>
</feature>
<keyword evidence="3" id="KW-1185">Reference proteome</keyword>
<accession>A0ABV0XTS1</accession>